<dbReference type="InterPro" id="IPR036388">
    <property type="entry name" value="WH-like_DNA-bd_sf"/>
</dbReference>
<dbReference type="PATRIC" id="fig|1423778.4.peg.1297"/>
<dbReference type="STRING" id="1423778.FC70_GL001263"/>
<comment type="caution">
    <text evidence="6">The sequence shown here is derived from an EMBL/GenBank/DDBJ whole genome shotgun (WGS) entry which is preliminary data.</text>
</comment>
<dbReference type="PROSITE" id="PS50042">
    <property type="entry name" value="CNMP_BINDING_3"/>
    <property type="match status" value="1"/>
</dbReference>
<dbReference type="PRINTS" id="PR00034">
    <property type="entry name" value="HTHCRP"/>
</dbReference>
<evidence type="ECO:0000313" key="6">
    <source>
        <dbReference type="EMBL" id="KRL55660.1"/>
    </source>
</evidence>
<dbReference type="GO" id="GO:0003700">
    <property type="term" value="F:DNA-binding transcription factor activity"/>
    <property type="evidence" value="ECO:0007669"/>
    <property type="project" value="TreeGrafter"/>
</dbReference>
<keyword evidence="3" id="KW-0804">Transcription</keyword>
<dbReference type="InterPro" id="IPR036390">
    <property type="entry name" value="WH_DNA-bd_sf"/>
</dbReference>
<evidence type="ECO:0000313" key="7">
    <source>
        <dbReference type="Proteomes" id="UP000051697"/>
    </source>
</evidence>
<dbReference type="InterPro" id="IPR014710">
    <property type="entry name" value="RmlC-like_jellyroll"/>
</dbReference>
<gene>
    <name evidence="6" type="ORF">FC70_GL001263</name>
</gene>
<dbReference type="AlphaFoldDB" id="A0A0R1RFY2"/>
<dbReference type="PROSITE" id="PS51063">
    <property type="entry name" value="HTH_CRP_2"/>
    <property type="match status" value="1"/>
</dbReference>
<feature type="domain" description="Cyclic nucleotide-binding" evidence="4">
    <location>
        <begin position="3"/>
        <end position="122"/>
    </location>
</feature>
<sequence length="209" mass="23946">MPLFDELDHDNQQQINDLVSHRVLNKGELIINPSEEAQLVIVARGNLKIYQLSSNGHEQLMRIAEPGDYEGENSLLGAQNDSVYGEALQKTEVCILRYSDFHELLKQRPELALKLLSINAEKMKQMEQQSKFLMMEKVEERLANYLLTLNKVAKNDSVVIPIKLKDLATFIGTTPETLSRKLKLLEQKKIIKKNHKQIRILDVDALEDV</sequence>
<dbReference type="Gene3D" id="1.10.10.10">
    <property type="entry name" value="Winged helix-like DNA-binding domain superfamily/Winged helix DNA-binding domain"/>
    <property type="match status" value="1"/>
</dbReference>
<dbReference type="PANTHER" id="PTHR24567">
    <property type="entry name" value="CRP FAMILY TRANSCRIPTIONAL REGULATORY PROTEIN"/>
    <property type="match status" value="1"/>
</dbReference>
<dbReference type="PANTHER" id="PTHR24567:SF26">
    <property type="entry name" value="REGULATORY PROTEIN YEIL"/>
    <property type="match status" value="1"/>
</dbReference>
<dbReference type="SMART" id="SM00419">
    <property type="entry name" value="HTH_CRP"/>
    <property type="match status" value="1"/>
</dbReference>
<dbReference type="SUPFAM" id="SSF51206">
    <property type="entry name" value="cAMP-binding domain-like"/>
    <property type="match status" value="1"/>
</dbReference>
<organism evidence="6 7">
    <name type="scientific">Paucilactobacillus oligofermentans DSM 15707 = LMG 22743</name>
    <dbReference type="NCBI Taxonomy" id="1423778"/>
    <lineage>
        <taxon>Bacteria</taxon>
        <taxon>Bacillati</taxon>
        <taxon>Bacillota</taxon>
        <taxon>Bacilli</taxon>
        <taxon>Lactobacillales</taxon>
        <taxon>Lactobacillaceae</taxon>
        <taxon>Paucilactobacillus</taxon>
    </lineage>
</organism>
<dbReference type="Pfam" id="PF13545">
    <property type="entry name" value="HTH_Crp_2"/>
    <property type="match status" value="1"/>
</dbReference>
<dbReference type="SMART" id="SM00100">
    <property type="entry name" value="cNMP"/>
    <property type="match status" value="1"/>
</dbReference>
<dbReference type="EMBL" id="AZFE01000031">
    <property type="protein sequence ID" value="KRL55660.1"/>
    <property type="molecule type" value="Genomic_DNA"/>
</dbReference>
<evidence type="ECO:0000259" key="5">
    <source>
        <dbReference type="PROSITE" id="PS51063"/>
    </source>
</evidence>
<keyword evidence="2" id="KW-0238">DNA-binding</keyword>
<evidence type="ECO:0000256" key="2">
    <source>
        <dbReference type="ARBA" id="ARBA00023125"/>
    </source>
</evidence>
<dbReference type="InterPro" id="IPR018490">
    <property type="entry name" value="cNMP-bd_dom_sf"/>
</dbReference>
<dbReference type="Proteomes" id="UP000051697">
    <property type="component" value="Unassembled WGS sequence"/>
</dbReference>
<keyword evidence="7" id="KW-1185">Reference proteome</keyword>
<keyword evidence="1" id="KW-0805">Transcription regulation</keyword>
<dbReference type="InterPro" id="IPR050397">
    <property type="entry name" value="Env_Response_Regulators"/>
</dbReference>
<dbReference type="GO" id="GO:0003677">
    <property type="term" value="F:DNA binding"/>
    <property type="evidence" value="ECO:0007669"/>
    <property type="project" value="UniProtKB-KW"/>
</dbReference>
<dbReference type="Gene3D" id="2.60.120.10">
    <property type="entry name" value="Jelly Rolls"/>
    <property type="match status" value="1"/>
</dbReference>
<dbReference type="CDD" id="cd00038">
    <property type="entry name" value="CAP_ED"/>
    <property type="match status" value="1"/>
</dbReference>
<accession>A0A0R1RFY2</accession>
<evidence type="ECO:0000256" key="1">
    <source>
        <dbReference type="ARBA" id="ARBA00023015"/>
    </source>
</evidence>
<dbReference type="GO" id="GO:0005829">
    <property type="term" value="C:cytosol"/>
    <property type="evidence" value="ECO:0007669"/>
    <property type="project" value="TreeGrafter"/>
</dbReference>
<proteinExistence type="predicted"/>
<reference evidence="6 7" key="1">
    <citation type="journal article" date="2015" name="Genome Announc.">
        <title>Expanding the biotechnology potential of lactobacilli through comparative genomics of 213 strains and associated genera.</title>
        <authorList>
            <person name="Sun Z."/>
            <person name="Harris H.M."/>
            <person name="McCann A."/>
            <person name="Guo C."/>
            <person name="Argimon S."/>
            <person name="Zhang W."/>
            <person name="Yang X."/>
            <person name="Jeffery I.B."/>
            <person name="Cooney J.C."/>
            <person name="Kagawa T.F."/>
            <person name="Liu W."/>
            <person name="Song Y."/>
            <person name="Salvetti E."/>
            <person name="Wrobel A."/>
            <person name="Rasinkangas P."/>
            <person name="Parkhill J."/>
            <person name="Rea M.C."/>
            <person name="O'Sullivan O."/>
            <person name="Ritari J."/>
            <person name="Douillard F.P."/>
            <person name="Paul Ross R."/>
            <person name="Yang R."/>
            <person name="Briner A.E."/>
            <person name="Felis G.E."/>
            <person name="de Vos W.M."/>
            <person name="Barrangou R."/>
            <person name="Klaenhammer T.R."/>
            <person name="Caufield P.W."/>
            <person name="Cui Y."/>
            <person name="Zhang H."/>
            <person name="O'Toole P.W."/>
        </authorList>
    </citation>
    <scope>NUCLEOTIDE SEQUENCE [LARGE SCALE GENOMIC DNA]</scope>
    <source>
        <strain evidence="6 7">DSM 15707</strain>
    </source>
</reference>
<evidence type="ECO:0000256" key="3">
    <source>
        <dbReference type="ARBA" id="ARBA00023163"/>
    </source>
</evidence>
<evidence type="ECO:0000259" key="4">
    <source>
        <dbReference type="PROSITE" id="PS50042"/>
    </source>
</evidence>
<dbReference type="SUPFAM" id="SSF46785">
    <property type="entry name" value="Winged helix' DNA-binding domain"/>
    <property type="match status" value="1"/>
</dbReference>
<feature type="domain" description="HTH crp-type" evidence="5">
    <location>
        <begin position="136"/>
        <end position="204"/>
    </location>
</feature>
<name>A0A0R1RFY2_9LACO</name>
<dbReference type="InterPro" id="IPR012318">
    <property type="entry name" value="HTH_CRP"/>
</dbReference>
<dbReference type="Pfam" id="PF00027">
    <property type="entry name" value="cNMP_binding"/>
    <property type="match status" value="1"/>
</dbReference>
<dbReference type="InterPro" id="IPR000595">
    <property type="entry name" value="cNMP-bd_dom"/>
</dbReference>
<protein>
    <submittedName>
        <fullName evidence="6">FlpB protein</fullName>
    </submittedName>
</protein>